<reference evidence="1" key="2">
    <citation type="submission" date="2021-04" db="EMBL/GenBank/DDBJ databases">
        <authorList>
            <person name="Liu J."/>
        </authorList>
    </citation>
    <scope>NUCLEOTIDE SEQUENCE</scope>
    <source>
        <strain evidence="1">BAD-6</strain>
    </source>
</reference>
<dbReference type="RefSeq" id="WP_227019779.1">
    <property type="nucleotide sequence ID" value="NZ_JAGSND010000015.1"/>
</dbReference>
<evidence type="ECO:0008006" key="3">
    <source>
        <dbReference type="Google" id="ProtNLM"/>
    </source>
</evidence>
<name>A0A8J7W5L7_9FIRM</name>
<gene>
    <name evidence="1" type="ORF">KCX82_17275</name>
</gene>
<evidence type="ECO:0000313" key="2">
    <source>
        <dbReference type="Proteomes" id="UP000675664"/>
    </source>
</evidence>
<proteinExistence type="predicted"/>
<dbReference type="EMBL" id="JAGSND010000015">
    <property type="protein sequence ID" value="MBR0599640.1"/>
    <property type="molecule type" value="Genomic_DNA"/>
</dbReference>
<keyword evidence="2" id="KW-1185">Reference proteome</keyword>
<comment type="caution">
    <text evidence="1">The sequence shown here is derived from an EMBL/GenBank/DDBJ whole genome shotgun (WGS) entry which is preliminary data.</text>
</comment>
<accession>A0A8J7W5L7</accession>
<organism evidence="1 2">
    <name type="scientific">Sinanaerobacter chloroacetimidivorans</name>
    <dbReference type="NCBI Taxonomy" id="2818044"/>
    <lineage>
        <taxon>Bacteria</taxon>
        <taxon>Bacillati</taxon>
        <taxon>Bacillota</taxon>
        <taxon>Clostridia</taxon>
        <taxon>Peptostreptococcales</taxon>
        <taxon>Anaerovoracaceae</taxon>
        <taxon>Sinanaerobacter</taxon>
    </lineage>
</organism>
<reference evidence="1" key="1">
    <citation type="submission" date="2021-04" db="EMBL/GenBank/DDBJ databases">
        <title>Sinoanaerobacter chloroacetimidivorans sp. nov., an obligate anaerobic bacterium isolated from anaerobic sludge.</title>
        <authorList>
            <person name="Bao Y."/>
        </authorList>
    </citation>
    <scope>NUCLEOTIDE SEQUENCE</scope>
    <source>
        <strain evidence="1">BAD-6</strain>
    </source>
</reference>
<dbReference type="Proteomes" id="UP000675664">
    <property type="component" value="Unassembled WGS sequence"/>
</dbReference>
<sequence length="206" mass="24481">MTIEKNRLIEQCITYELLNTISNARTFWNELSIWTRAYLLSRYEKLGNEEEIFARLNKVPSVYGDMLRSVFGDRITEDYMQLLYTHISLIDHLIAAQMEGNSEAVSEYTRQLYQNADQRAQFLASVNPFWFENEWRNMLYNYLRSTIEESTTFLTEDYPRNIDIFDRLLENAEIIGDYFSQGLYNYLSYSPEYEESLHDIQTGQNA</sequence>
<dbReference type="AlphaFoldDB" id="A0A8J7W5L7"/>
<evidence type="ECO:0000313" key="1">
    <source>
        <dbReference type="EMBL" id="MBR0599640.1"/>
    </source>
</evidence>
<protein>
    <recommendedName>
        <fullName evidence="3">Acetylglutamate kinase</fullName>
    </recommendedName>
</protein>